<keyword evidence="4" id="KW-1185">Reference proteome</keyword>
<dbReference type="EMBL" id="JACSQD010000002">
    <property type="protein sequence ID" value="MBD7994680.1"/>
    <property type="molecule type" value="Genomic_DNA"/>
</dbReference>
<comment type="similarity">
    <text evidence="1">Belongs to the universal stress protein A family.</text>
</comment>
<dbReference type="PANTHER" id="PTHR46553">
    <property type="entry name" value="ADENINE NUCLEOTIDE ALPHA HYDROLASES-LIKE SUPERFAMILY PROTEIN"/>
    <property type="match status" value="1"/>
</dbReference>
<gene>
    <name evidence="3" type="ORF">H9639_05150</name>
</gene>
<organism evidence="3 4">
    <name type="scientific">Arthrobacter gallicola</name>
    <dbReference type="NCBI Taxonomy" id="2762225"/>
    <lineage>
        <taxon>Bacteria</taxon>
        <taxon>Bacillati</taxon>
        <taxon>Actinomycetota</taxon>
        <taxon>Actinomycetes</taxon>
        <taxon>Micrococcales</taxon>
        <taxon>Micrococcaceae</taxon>
        <taxon>Arthrobacter</taxon>
    </lineage>
</organism>
<dbReference type="Gene3D" id="3.40.50.620">
    <property type="entry name" value="HUPs"/>
    <property type="match status" value="1"/>
</dbReference>
<feature type="domain" description="UspA" evidence="2">
    <location>
        <begin position="8"/>
        <end position="141"/>
    </location>
</feature>
<evidence type="ECO:0000256" key="1">
    <source>
        <dbReference type="ARBA" id="ARBA00008791"/>
    </source>
</evidence>
<accession>A0ABR8UQQ8</accession>
<evidence type="ECO:0000259" key="2">
    <source>
        <dbReference type="Pfam" id="PF00582"/>
    </source>
</evidence>
<dbReference type="Pfam" id="PF00582">
    <property type="entry name" value="Usp"/>
    <property type="match status" value="1"/>
</dbReference>
<dbReference type="InterPro" id="IPR006016">
    <property type="entry name" value="UspA"/>
</dbReference>
<evidence type="ECO:0000313" key="3">
    <source>
        <dbReference type="EMBL" id="MBD7994680.1"/>
    </source>
</evidence>
<protein>
    <submittedName>
        <fullName evidence="3">Universal stress protein</fullName>
    </submittedName>
</protein>
<dbReference type="PANTHER" id="PTHR46553:SF3">
    <property type="entry name" value="ADENINE NUCLEOTIDE ALPHA HYDROLASES-LIKE SUPERFAMILY PROTEIN"/>
    <property type="match status" value="1"/>
</dbReference>
<dbReference type="RefSeq" id="WP_191807068.1">
    <property type="nucleotide sequence ID" value="NZ_JACSQD010000002.1"/>
</dbReference>
<dbReference type="Proteomes" id="UP000609874">
    <property type="component" value="Unassembled WGS sequence"/>
</dbReference>
<name>A0ABR8UQQ8_9MICC</name>
<reference evidence="3 4" key="1">
    <citation type="submission" date="2020-08" db="EMBL/GenBank/DDBJ databases">
        <title>A Genomic Blueprint of the Chicken Gut Microbiome.</title>
        <authorList>
            <person name="Gilroy R."/>
            <person name="Ravi A."/>
            <person name="Getino M."/>
            <person name="Pursley I."/>
            <person name="Horton D.L."/>
            <person name="Alikhan N.-F."/>
            <person name="Baker D."/>
            <person name="Gharbi K."/>
            <person name="Hall N."/>
            <person name="Watson M."/>
            <person name="Adriaenssens E.M."/>
            <person name="Foster-Nyarko E."/>
            <person name="Jarju S."/>
            <person name="Secka A."/>
            <person name="Antonio M."/>
            <person name="Oren A."/>
            <person name="Chaudhuri R."/>
            <person name="La Ragione R.M."/>
            <person name="Hildebrand F."/>
            <person name="Pallen M.J."/>
        </authorList>
    </citation>
    <scope>NUCLEOTIDE SEQUENCE [LARGE SCALE GENOMIC DNA]</scope>
    <source>
        <strain evidence="3 4">Sa2CUA1</strain>
    </source>
</reference>
<sequence length="158" mass="16014">MSTNPGGRIVVGVDGSALSLVALRTARRLGDLLQCHLQAVSVWSYPVALAVPVASTEWTPRVEAESALDDTLTAAFGEEFPEGLTKTAVAGQPVHVLVEASRGAELLVVGSRGRGGFKGLLLGSVSSAAAAHAHCPVLIVHPGESDSSLLTGVPVSGG</sequence>
<dbReference type="InterPro" id="IPR014729">
    <property type="entry name" value="Rossmann-like_a/b/a_fold"/>
</dbReference>
<comment type="caution">
    <text evidence="3">The sequence shown here is derived from an EMBL/GenBank/DDBJ whole genome shotgun (WGS) entry which is preliminary data.</text>
</comment>
<proteinExistence type="inferred from homology"/>
<dbReference type="PRINTS" id="PR01438">
    <property type="entry name" value="UNVRSLSTRESS"/>
</dbReference>
<dbReference type="SUPFAM" id="SSF52402">
    <property type="entry name" value="Adenine nucleotide alpha hydrolases-like"/>
    <property type="match status" value="1"/>
</dbReference>
<dbReference type="InterPro" id="IPR006015">
    <property type="entry name" value="Universal_stress_UspA"/>
</dbReference>
<evidence type="ECO:0000313" key="4">
    <source>
        <dbReference type="Proteomes" id="UP000609874"/>
    </source>
</evidence>